<protein>
    <submittedName>
        <fullName evidence="7">Methyl-accepting chemotaxis protein</fullName>
    </submittedName>
</protein>
<dbReference type="EMBL" id="JABWMH010000003">
    <property type="protein sequence ID" value="NVD28419.1"/>
    <property type="molecule type" value="Genomic_DNA"/>
</dbReference>
<keyword evidence="8" id="KW-1185">Reference proteome</keyword>
<dbReference type="Pfam" id="PF00015">
    <property type="entry name" value="MCPsignal"/>
    <property type="match status" value="1"/>
</dbReference>
<dbReference type="InterPro" id="IPR004090">
    <property type="entry name" value="Chemotax_Me-accpt_rcpt"/>
</dbReference>
<feature type="region of interest" description="Disordered" evidence="4">
    <location>
        <begin position="153"/>
        <end position="172"/>
    </location>
</feature>
<evidence type="ECO:0000256" key="5">
    <source>
        <dbReference type="SAM" id="Phobius"/>
    </source>
</evidence>
<dbReference type="Gene3D" id="1.10.287.950">
    <property type="entry name" value="Methyl-accepting chemotaxis protein"/>
    <property type="match status" value="1"/>
</dbReference>
<feature type="transmembrane region" description="Helical" evidence="5">
    <location>
        <begin position="75"/>
        <end position="94"/>
    </location>
</feature>
<dbReference type="InterPro" id="IPR004089">
    <property type="entry name" value="MCPsignal_dom"/>
</dbReference>
<feature type="domain" description="Methyl-accepting transducer" evidence="6">
    <location>
        <begin position="200"/>
        <end position="436"/>
    </location>
</feature>
<evidence type="ECO:0000256" key="1">
    <source>
        <dbReference type="ARBA" id="ARBA00023224"/>
    </source>
</evidence>
<comment type="caution">
    <text evidence="7">The sequence shown here is derived from an EMBL/GenBank/DDBJ whole genome shotgun (WGS) entry which is preliminary data.</text>
</comment>
<keyword evidence="5" id="KW-0472">Membrane</keyword>
<evidence type="ECO:0000256" key="3">
    <source>
        <dbReference type="PROSITE-ProRule" id="PRU00284"/>
    </source>
</evidence>
<proteinExistence type="inferred from homology"/>
<evidence type="ECO:0000313" key="7">
    <source>
        <dbReference type="EMBL" id="NVD28419.1"/>
    </source>
</evidence>
<organism evidence="7 8">
    <name type="scientific">Parasphingorhabdus flavimaris</name>
    <dbReference type="NCBI Taxonomy" id="266812"/>
    <lineage>
        <taxon>Bacteria</taxon>
        <taxon>Pseudomonadati</taxon>
        <taxon>Pseudomonadota</taxon>
        <taxon>Alphaproteobacteria</taxon>
        <taxon>Sphingomonadales</taxon>
        <taxon>Sphingomonadaceae</taxon>
        <taxon>Parasphingorhabdus</taxon>
    </lineage>
</organism>
<keyword evidence="5" id="KW-0812">Transmembrane</keyword>
<name>A0ABX2N424_9SPHN</name>
<dbReference type="Proteomes" id="UP000652427">
    <property type="component" value="Unassembled WGS sequence"/>
</dbReference>
<accession>A0ABX2N424</accession>
<sequence>MLLEQSSRVGNSLWNRYIDCSVGTKLNIYHAINSLIGLAMLGVAWFSLSAIQANLLEEGIDAPVVTEIASRAEMWLGIIMILIAGWAVIAIYRVSKDITGSLQQLVPMLWDVIEGKMDMDIPFLDRKDEMGDMARSIEVFRRASVQLQKVRSEREESFEREKENEAKQARLRDEQTKKIREMADKFERTISDVVSSVASASAQLQSTATSMASTAEQSSTQTGNVARAMEDASKGVTAAAAASDEFAMSIGEISRQASSSAELARKAADAAGDADTTMSALSDSAEQVGQIVELIQSIAHRTNLLALNASIEAARGGEAGRGFAVVASEVKELASQTSKATQDVAHQIGNMQESTTASVDALRSIGSQIQKLETTAVSIAAAVDQQAVAGQDLARSIDATAQGTEEVSNNIAQVRETSRVTGTSATQVLGSATDLEKQAAKLNQHVEQFLGHIREWDFFAHDEQKTG</sequence>
<dbReference type="PROSITE" id="PS50111">
    <property type="entry name" value="CHEMOTAXIS_TRANSDUC_2"/>
    <property type="match status" value="1"/>
</dbReference>
<dbReference type="Gene3D" id="6.10.340.10">
    <property type="match status" value="1"/>
</dbReference>
<evidence type="ECO:0000313" key="8">
    <source>
        <dbReference type="Proteomes" id="UP000652427"/>
    </source>
</evidence>
<dbReference type="PRINTS" id="PR00260">
    <property type="entry name" value="CHEMTRNSDUCR"/>
</dbReference>
<dbReference type="SUPFAM" id="SSF58104">
    <property type="entry name" value="Methyl-accepting chemotaxis protein (MCP) signaling domain"/>
    <property type="match status" value="1"/>
</dbReference>
<keyword evidence="1 3" id="KW-0807">Transducer</keyword>
<evidence type="ECO:0000256" key="2">
    <source>
        <dbReference type="ARBA" id="ARBA00029447"/>
    </source>
</evidence>
<keyword evidence="5" id="KW-1133">Transmembrane helix</keyword>
<reference evidence="7 8" key="1">
    <citation type="submission" date="2020-06" db="EMBL/GenBank/DDBJ databases">
        <authorList>
            <person name="Kim S.-J."/>
            <person name="Park S.-J."/>
        </authorList>
    </citation>
    <scope>NUCLEOTIDE SEQUENCE [LARGE SCALE GENOMIC DNA]</scope>
    <source>
        <strain evidence="7 8">SW-151</strain>
    </source>
</reference>
<evidence type="ECO:0000256" key="4">
    <source>
        <dbReference type="SAM" id="MobiDB-lite"/>
    </source>
</evidence>
<dbReference type="SMART" id="SM00283">
    <property type="entry name" value="MA"/>
    <property type="match status" value="1"/>
</dbReference>
<dbReference type="PANTHER" id="PTHR32089:SF112">
    <property type="entry name" value="LYSOZYME-LIKE PROTEIN-RELATED"/>
    <property type="match status" value="1"/>
</dbReference>
<gene>
    <name evidence="7" type="ORF">HUO14_10945</name>
</gene>
<dbReference type="PANTHER" id="PTHR32089">
    <property type="entry name" value="METHYL-ACCEPTING CHEMOTAXIS PROTEIN MCPB"/>
    <property type="match status" value="1"/>
</dbReference>
<feature type="transmembrane region" description="Helical" evidence="5">
    <location>
        <begin position="35"/>
        <end position="55"/>
    </location>
</feature>
<comment type="similarity">
    <text evidence="2">Belongs to the methyl-accepting chemotaxis (MCP) protein family.</text>
</comment>
<evidence type="ECO:0000259" key="6">
    <source>
        <dbReference type="PROSITE" id="PS50111"/>
    </source>
</evidence>